<sequence length="106" mass="12271">MDQNKDPCSSAGARRAYRGEGQIEGTRVRHPCACMQRNKDGVRTCADVFPVKAQDSMAMASSHLSPHARWIFPFPRSLLFARVGRFFYQSMMVQSFPLILWYFRYM</sequence>
<evidence type="ECO:0000256" key="2">
    <source>
        <dbReference type="SAM" id="Phobius"/>
    </source>
</evidence>
<organism evidence="3 4">
    <name type="scientific">Trapa incisa</name>
    <dbReference type="NCBI Taxonomy" id="236973"/>
    <lineage>
        <taxon>Eukaryota</taxon>
        <taxon>Viridiplantae</taxon>
        <taxon>Streptophyta</taxon>
        <taxon>Embryophyta</taxon>
        <taxon>Tracheophyta</taxon>
        <taxon>Spermatophyta</taxon>
        <taxon>Magnoliopsida</taxon>
        <taxon>eudicotyledons</taxon>
        <taxon>Gunneridae</taxon>
        <taxon>Pentapetalae</taxon>
        <taxon>rosids</taxon>
        <taxon>malvids</taxon>
        <taxon>Myrtales</taxon>
        <taxon>Lythraceae</taxon>
        <taxon>Trapa</taxon>
    </lineage>
</organism>
<keyword evidence="2" id="KW-0812">Transmembrane</keyword>
<evidence type="ECO:0000256" key="1">
    <source>
        <dbReference type="SAM" id="MobiDB-lite"/>
    </source>
</evidence>
<dbReference type="EMBL" id="JAXIOK010000005">
    <property type="protein sequence ID" value="KAK4770158.1"/>
    <property type="molecule type" value="Genomic_DNA"/>
</dbReference>
<accession>A0AAN7KJ88</accession>
<proteinExistence type="predicted"/>
<keyword evidence="4" id="KW-1185">Reference proteome</keyword>
<name>A0AAN7KJ88_9MYRT</name>
<evidence type="ECO:0000313" key="4">
    <source>
        <dbReference type="Proteomes" id="UP001345219"/>
    </source>
</evidence>
<keyword evidence="2" id="KW-0472">Membrane</keyword>
<feature type="region of interest" description="Disordered" evidence="1">
    <location>
        <begin position="1"/>
        <end position="22"/>
    </location>
</feature>
<keyword evidence="2" id="KW-1133">Transmembrane helix</keyword>
<dbReference type="Proteomes" id="UP001345219">
    <property type="component" value="Chromosome 24"/>
</dbReference>
<gene>
    <name evidence="3" type="ORF">SAY87_030690</name>
</gene>
<comment type="caution">
    <text evidence="3">The sequence shown here is derived from an EMBL/GenBank/DDBJ whole genome shotgun (WGS) entry which is preliminary data.</text>
</comment>
<dbReference type="AlphaFoldDB" id="A0AAN7KJ88"/>
<reference evidence="3 4" key="1">
    <citation type="journal article" date="2023" name="Hortic Res">
        <title>Pangenome of water caltrop reveals structural variations and asymmetric subgenome divergence after allopolyploidization.</title>
        <authorList>
            <person name="Zhang X."/>
            <person name="Chen Y."/>
            <person name="Wang L."/>
            <person name="Yuan Y."/>
            <person name="Fang M."/>
            <person name="Shi L."/>
            <person name="Lu R."/>
            <person name="Comes H.P."/>
            <person name="Ma Y."/>
            <person name="Chen Y."/>
            <person name="Huang G."/>
            <person name="Zhou Y."/>
            <person name="Zheng Z."/>
            <person name="Qiu Y."/>
        </authorList>
    </citation>
    <scope>NUCLEOTIDE SEQUENCE [LARGE SCALE GENOMIC DNA]</scope>
    <source>
        <tissue evidence="3">Roots</tissue>
    </source>
</reference>
<evidence type="ECO:0000313" key="3">
    <source>
        <dbReference type="EMBL" id="KAK4770158.1"/>
    </source>
</evidence>
<protein>
    <submittedName>
        <fullName evidence="3">Uncharacterized protein</fullName>
    </submittedName>
</protein>
<feature type="transmembrane region" description="Helical" evidence="2">
    <location>
        <begin position="86"/>
        <end position="103"/>
    </location>
</feature>